<name>A0ABN2Y6V6_9ACTN</name>
<feature type="transmembrane region" description="Helical" evidence="1">
    <location>
        <begin position="166"/>
        <end position="186"/>
    </location>
</feature>
<evidence type="ECO:0000256" key="1">
    <source>
        <dbReference type="SAM" id="Phobius"/>
    </source>
</evidence>
<keyword evidence="1" id="KW-0472">Membrane</keyword>
<gene>
    <name evidence="2" type="ORF">GCM10009759_71130</name>
</gene>
<keyword evidence="1" id="KW-0812">Transmembrane</keyword>
<accession>A0ABN2Y6V6</accession>
<reference evidence="2 3" key="1">
    <citation type="journal article" date="2019" name="Int. J. Syst. Evol. Microbiol.">
        <title>The Global Catalogue of Microorganisms (GCM) 10K type strain sequencing project: providing services to taxonomists for standard genome sequencing and annotation.</title>
        <authorList>
            <consortium name="The Broad Institute Genomics Platform"/>
            <consortium name="The Broad Institute Genome Sequencing Center for Infectious Disease"/>
            <person name="Wu L."/>
            <person name="Ma J."/>
        </authorList>
    </citation>
    <scope>NUCLEOTIDE SEQUENCE [LARGE SCALE GENOMIC DNA]</scope>
    <source>
        <strain evidence="2 3">JCM 14559</strain>
    </source>
</reference>
<comment type="caution">
    <text evidence="2">The sequence shown here is derived from an EMBL/GenBank/DDBJ whole genome shotgun (WGS) entry which is preliminary data.</text>
</comment>
<evidence type="ECO:0000313" key="2">
    <source>
        <dbReference type="EMBL" id="GAA2121428.1"/>
    </source>
</evidence>
<feature type="transmembrane region" description="Helical" evidence="1">
    <location>
        <begin position="134"/>
        <end position="154"/>
    </location>
</feature>
<evidence type="ECO:0000313" key="3">
    <source>
        <dbReference type="Proteomes" id="UP001500897"/>
    </source>
</evidence>
<protein>
    <submittedName>
        <fullName evidence="2">Uncharacterized protein</fullName>
    </submittedName>
</protein>
<organism evidence="2 3">
    <name type="scientific">Kitasatospora saccharophila</name>
    <dbReference type="NCBI Taxonomy" id="407973"/>
    <lineage>
        <taxon>Bacteria</taxon>
        <taxon>Bacillati</taxon>
        <taxon>Actinomycetota</taxon>
        <taxon>Actinomycetes</taxon>
        <taxon>Kitasatosporales</taxon>
        <taxon>Streptomycetaceae</taxon>
        <taxon>Kitasatospora</taxon>
    </lineage>
</organism>
<dbReference type="Proteomes" id="UP001500897">
    <property type="component" value="Unassembled WGS sequence"/>
</dbReference>
<sequence length="244" mass="25893">MDQFDPLLDQAADPQTQAPDLIWHAPRRTPRWMIRDAYGAPSIAATVALCFFALFLLAVLVLAAGPYVLHAAQWIAEPEHSTVPAGGLWHTVNDPIYRYLQAHSAGLPAGPRTLFTFWGLAGAVILIRALRRGATVGVQFGALVFGALSVAMVWEGTAGPGKPVASGVAALAWGVLAALALTGSWMTHHTTVINEPPAPAAPVPVVPVTVEVPEPRIEAVVVDVQSLQVDINGRRLTGDDSQDR</sequence>
<proteinExistence type="predicted"/>
<feature type="transmembrane region" description="Helical" evidence="1">
    <location>
        <begin position="109"/>
        <end position="127"/>
    </location>
</feature>
<dbReference type="RefSeq" id="WP_344558351.1">
    <property type="nucleotide sequence ID" value="NZ_BAAANS010000078.1"/>
</dbReference>
<keyword evidence="1" id="KW-1133">Transmembrane helix</keyword>
<keyword evidence="3" id="KW-1185">Reference proteome</keyword>
<feature type="transmembrane region" description="Helical" evidence="1">
    <location>
        <begin position="37"/>
        <end position="64"/>
    </location>
</feature>
<dbReference type="EMBL" id="BAAANS010000078">
    <property type="protein sequence ID" value="GAA2121428.1"/>
    <property type="molecule type" value="Genomic_DNA"/>
</dbReference>